<evidence type="ECO:0000313" key="1">
    <source>
        <dbReference type="EMBL" id="KAJ0083563.1"/>
    </source>
</evidence>
<dbReference type="Proteomes" id="UP001164250">
    <property type="component" value="Chromosome 11"/>
</dbReference>
<comment type="caution">
    <text evidence="1">The sequence shown here is derived from an EMBL/GenBank/DDBJ whole genome shotgun (WGS) entry which is preliminary data.</text>
</comment>
<name>A0ACC1AC10_9ROSI</name>
<dbReference type="EMBL" id="CM047907">
    <property type="protein sequence ID" value="KAJ0083563.1"/>
    <property type="molecule type" value="Genomic_DNA"/>
</dbReference>
<protein>
    <submittedName>
        <fullName evidence="1">Uncharacterized protein</fullName>
    </submittedName>
</protein>
<organism evidence="1 2">
    <name type="scientific">Pistacia atlantica</name>
    <dbReference type="NCBI Taxonomy" id="434234"/>
    <lineage>
        <taxon>Eukaryota</taxon>
        <taxon>Viridiplantae</taxon>
        <taxon>Streptophyta</taxon>
        <taxon>Embryophyta</taxon>
        <taxon>Tracheophyta</taxon>
        <taxon>Spermatophyta</taxon>
        <taxon>Magnoliopsida</taxon>
        <taxon>eudicotyledons</taxon>
        <taxon>Gunneridae</taxon>
        <taxon>Pentapetalae</taxon>
        <taxon>rosids</taxon>
        <taxon>malvids</taxon>
        <taxon>Sapindales</taxon>
        <taxon>Anacardiaceae</taxon>
        <taxon>Pistacia</taxon>
    </lineage>
</organism>
<proteinExistence type="predicted"/>
<reference evidence="2" key="1">
    <citation type="journal article" date="2023" name="G3 (Bethesda)">
        <title>Genome assembly and association tests identify interacting loci associated with vigor, precocity, and sex in interspecific pistachio rootstocks.</title>
        <authorList>
            <person name="Palmer W."/>
            <person name="Jacygrad E."/>
            <person name="Sagayaradj S."/>
            <person name="Cavanaugh K."/>
            <person name="Han R."/>
            <person name="Bertier L."/>
            <person name="Beede B."/>
            <person name="Kafkas S."/>
            <person name="Golino D."/>
            <person name="Preece J."/>
            <person name="Michelmore R."/>
        </authorList>
    </citation>
    <scope>NUCLEOTIDE SEQUENCE [LARGE SCALE GENOMIC DNA]</scope>
</reference>
<accession>A0ACC1AC10</accession>
<evidence type="ECO:0000313" key="2">
    <source>
        <dbReference type="Proteomes" id="UP001164250"/>
    </source>
</evidence>
<gene>
    <name evidence="1" type="ORF">Patl1_31051</name>
</gene>
<keyword evidence="2" id="KW-1185">Reference proteome</keyword>
<sequence>MRESLLKDDGLKMNFPDRDELDDEGEDESKTKISTSSNNSVVEEAIERLGGQERATPKLVLQLMNVKGLSIAHMHRSKKIDDQGRVNSRGHIMGTDHPDQFSHNLWHYPMLQNIDQGVRRSNNISDDASWNGQGNWLLRPHMTTEMYIRRGGNCFQGMNISGGVGSNQVRNEALYINENFPFTEPSIRRTRGLPEDFQLSYDRNSIHTRSSTCNGIEERIKCFNYPITSSDTKWRTKGEDEKNTTKRIAQNHQDDLDLSLSLGLKLREDKGKLYWGEEEVESNLHLSLSSPPSKREVFSTNLRKRGRLKEDCDTINPKLASTLDLTI</sequence>